<feature type="domain" description="NlpC/P60" evidence="6">
    <location>
        <begin position="66"/>
        <end position="193"/>
    </location>
</feature>
<evidence type="ECO:0000313" key="8">
    <source>
        <dbReference type="Proteomes" id="UP000310314"/>
    </source>
</evidence>
<protein>
    <submittedName>
        <fullName evidence="7">NlpC/P60 family protein</fullName>
    </submittedName>
</protein>
<dbReference type="GO" id="GO:0006508">
    <property type="term" value="P:proteolysis"/>
    <property type="evidence" value="ECO:0007669"/>
    <property type="project" value="UniProtKB-KW"/>
</dbReference>
<dbReference type="InterPro" id="IPR051202">
    <property type="entry name" value="Peptidase_C40"/>
</dbReference>
<reference evidence="7 8" key="1">
    <citation type="submission" date="2019-05" db="EMBL/GenBank/DDBJ databases">
        <authorList>
            <person name="Zhang J.-Y."/>
            <person name="Feg X."/>
            <person name="Du Z.-J."/>
        </authorList>
    </citation>
    <scope>NUCLEOTIDE SEQUENCE [LARGE SCALE GENOMIC DNA]</scope>
    <source>
        <strain evidence="7 8">RZ26</strain>
    </source>
</reference>
<evidence type="ECO:0000256" key="4">
    <source>
        <dbReference type="ARBA" id="ARBA00022807"/>
    </source>
</evidence>
<evidence type="ECO:0000256" key="1">
    <source>
        <dbReference type="ARBA" id="ARBA00007074"/>
    </source>
</evidence>
<dbReference type="Pfam" id="PF00877">
    <property type="entry name" value="NLPC_P60"/>
    <property type="match status" value="1"/>
</dbReference>
<accession>A0A5S3PX12</accession>
<dbReference type="PANTHER" id="PTHR47053:SF1">
    <property type="entry name" value="MUREIN DD-ENDOPEPTIDASE MEPH-RELATED"/>
    <property type="match status" value="1"/>
</dbReference>
<evidence type="ECO:0000256" key="3">
    <source>
        <dbReference type="ARBA" id="ARBA00022801"/>
    </source>
</evidence>
<dbReference type="RefSeq" id="WP_138657470.1">
    <property type="nucleotide sequence ID" value="NZ_VATY01000001.1"/>
</dbReference>
<organism evidence="7 8">
    <name type="scientific">Maribacter algarum</name>
    <name type="common">ex Zhang et al. 2020</name>
    <dbReference type="NCBI Taxonomy" id="2578118"/>
    <lineage>
        <taxon>Bacteria</taxon>
        <taxon>Pseudomonadati</taxon>
        <taxon>Bacteroidota</taxon>
        <taxon>Flavobacteriia</taxon>
        <taxon>Flavobacteriales</taxon>
        <taxon>Flavobacteriaceae</taxon>
        <taxon>Maribacter</taxon>
    </lineage>
</organism>
<dbReference type="InterPro" id="IPR038765">
    <property type="entry name" value="Papain-like_cys_pep_sf"/>
</dbReference>
<dbReference type="OrthoDB" id="9807055at2"/>
<dbReference type="Gene3D" id="3.90.1720.10">
    <property type="entry name" value="endopeptidase domain like (from Nostoc punctiforme)"/>
    <property type="match status" value="1"/>
</dbReference>
<dbReference type="GO" id="GO:0008234">
    <property type="term" value="F:cysteine-type peptidase activity"/>
    <property type="evidence" value="ECO:0007669"/>
    <property type="project" value="UniProtKB-KW"/>
</dbReference>
<keyword evidence="3" id="KW-0378">Hydrolase</keyword>
<keyword evidence="4" id="KW-0788">Thiol protease</keyword>
<keyword evidence="2" id="KW-0645">Protease</keyword>
<dbReference type="PROSITE" id="PS51257">
    <property type="entry name" value="PROKAR_LIPOPROTEIN"/>
    <property type="match status" value="1"/>
</dbReference>
<proteinExistence type="inferred from homology"/>
<gene>
    <name evidence="7" type="ORF">FEE95_08680</name>
</gene>
<name>A0A5S3PX12_9FLAO</name>
<dbReference type="InterPro" id="IPR000064">
    <property type="entry name" value="NLP_P60_dom"/>
</dbReference>
<feature type="region of interest" description="Disordered" evidence="5">
    <location>
        <begin position="35"/>
        <end position="63"/>
    </location>
</feature>
<evidence type="ECO:0000259" key="6">
    <source>
        <dbReference type="PROSITE" id="PS51935"/>
    </source>
</evidence>
<sequence>MGIRNALHLHKFGYLLLVLLIASCGAVKKKTTYGKTSKKRTVSVAPSKEVSLTRAPRTRKERPTALSPADNIINTALTFSGTRYKYGGTTKKGMDCSGLLYVSFGEHDVQLPRVSYNMAEKGKRVRINKVEKGDLLFFKTKKQARRINHVGMVVSVKGDEVKFIHASSSRGVIVSSLREGFWNNAFVKATRVL</sequence>
<keyword evidence="8" id="KW-1185">Reference proteome</keyword>
<evidence type="ECO:0000256" key="5">
    <source>
        <dbReference type="SAM" id="MobiDB-lite"/>
    </source>
</evidence>
<comment type="similarity">
    <text evidence="1">Belongs to the peptidase C40 family.</text>
</comment>
<evidence type="ECO:0000256" key="2">
    <source>
        <dbReference type="ARBA" id="ARBA00022670"/>
    </source>
</evidence>
<dbReference type="SUPFAM" id="SSF54001">
    <property type="entry name" value="Cysteine proteinases"/>
    <property type="match status" value="1"/>
</dbReference>
<dbReference type="PROSITE" id="PS51935">
    <property type="entry name" value="NLPC_P60"/>
    <property type="match status" value="1"/>
</dbReference>
<dbReference type="Proteomes" id="UP000310314">
    <property type="component" value="Unassembled WGS sequence"/>
</dbReference>
<dbReference type="PANTHER" id="PTHR47053">
    <property type="entry name" value="MUREIN DD-ENDOPEPTIDASE MEPH-RELATED"/>
    <property type="match status" value="1"/>
</dbReference>
<dbReference type="AlphaFoldDB" id="A0A5S3PX12"/>
<evidence type="ECO:0000313" key="7">
    <source>
        <dbReference type="EMBL" id="TMM59481.1"/>
    </source>
</evidence>
<comment type="caution">
    <text evidence="7">The sequence shown here is derived from an EMBL/GenBank/DDBJ whole genome shotgun (WGS) entry which is preliminary data.</text>
</comment>
<dbReference type="EMBL" id="VATY01000001">
    <property type="protein sequence ID" value="TMM59481.1"/>
    <property type="molecule type" value="Genomic_DNA"/>
</dbReference>